<evidence type="ECO:0000256" key="5">
    <source>
        <dbReference type="SAM" id="Phobius"/>
    </source>
</evidence>
<dbReference type="PANTHER" id="PTHR44427">
    <property type="entry name" value="CARCINOEMBRYONIC ANTIGEN-RELATED CELL ADHESION MOLECULE 19"/>
    <property type="match status" value="1"/>
</dbReference>
<dbReference type="InterPro" id="IPR013106">
    <property type="entry name" value="Ig_V-set"/>
</dbReference>
<keyword evidence="8" id="KW-1185">Reference proteome</keyword>
<dbReference type="Gene3D" id="2.60.40.10">
    <property type="entry name" value="Immunoglobulins"/>
    <property type="match status" value="1"/>
</dbReference>
<dbReference type="InterPro" id="IPR036179">
    <property type="entry name" value="Ig-like_dom_sf"/>
</dbReference>
<dbReference type="GeneTree" id="ENSGT01100000263479"/>
<reference evidence="7" key="2">
    <citation type="submission" date="2025-08" db="UniProtKB">
        <authorList>
            <consortium name="Ensembl"/>
        </authorList>
    </citation>
    <scope>IDENTIFICATION</scope>
</reference>
<reference evidence="7" key="3">
    <citation type="submission" date="2025-09" db="UniProtKB">
        <authorList>
            <consortium name="Ensembl"/>
        </authorList>
    </citation>
    <scope>IDENTIFICATION</scope>
</reference>
<dbReference type="InterPro" id="IPR050831">
    <property type="entry name" value="CEA_cell_adhesion"/>
</dbReference>
<keyword evidence="2" id="KW-0325">Glycoprotein</keyword>
<evidence type="ECO:0000256" key="3">
    <source>
        <dbReference type="ARBA" id="ARBA00038222"/>
    </source>
</evidence>
<dbReference type="Proteomes" id="UP000008912">
    <property type="component" value="Unassembled WGS sequence"/>
</dbReference>
<dbReference type="InterPro" id="IPR013783">
    <property type="entry name" value="Ig-like_fold"/>
</dbReference>
<reference evidence="7 8" key="1">
    <citation type="journal article" date="2010" name="Nature">
        <title>The sequence and de novo assembly of the giant panda genome.</title>
        <authorList>
            <person name="Li R."/>
            <person name="Fan W."/>
            <person name="Tian G."/>
            <person name="Zhu H."/>
            <person name="He L."/>
            <person name="Cai J."/>
            <person name="Huang Q."/>
            <person name="Cai Q."/>
            <person name="Li B."/>
            <person name="Bai Y."/>
            <person name="Zhang Z."/>
            <person name="Zhang Y."/>
            <person name="Wang W."/>
            <person name="Li J."/>
            <person name="Wei F."/>
            <person name="Li H."/>
            <person name="Jian M."/>
            <person name="Li J."/>
            <person name="Zhang Z."/>
            <person name="Nielsen R."/>
            <person name="Li D."/>
            <person name="Gu W."/>
            <person name="Yang Z."/>
            <person name="Xuan Z."/>
            <person name="Ryder O.A."/>
            <person name="Leung F.C."/>
            <person name="Zhou Y."/>
            <person name="Cao J."/>
            <person name="Sun X."/>
            <person name="Fu Y."/>
            <person name="Fang X."/>
            <person name="Guo X."/>
            <person name="Wang B."/>
            <person name="Hou R."/>
            <person name="Shen F."/>
            <person name="Mu B."/>
            <person name="Ni P."/>
            <person name="Lin R."/>
            <person name="Qian W."/>
            <person name="Wang G."/>
            <person name="Yu C."/>
            <person name="Nie W."/>
            <person name="Wang J."/>
            <person name="Wu Z."/>
            <person name="Liang H."/>
            <person name="Min J."/>
            <person name="Wu Q."/>
            <person name="Cheng S."/>
            <person name="Ruan J."/>
            <person name="Wang M."/>
            <person name="Shi Z."/>
            <person name="Wen M."/>
            <person name="Liu B."/>
            <person name="Ren X."/>
            <person name="Zheng H."/>
            <person name="Dong D."/>
            <person name="Cook K."/>
            <person name="Shan G."/>
            <person name="Zhang H."/>
            <person name="Kosiol C."/>
            <person name="Xie X."/>
            <person name="Lu Z."/>
            <person name="Zheng H."/>
            <person name="Li Y."/>
            <person name="Steiner C.C."/>
            <person name="Lam T.T."/>
            <person name="Lin S."/>
            <person name="Zhang Q."/>
            <person name="Li G."/>
            <person name="Tian J."/>
            <person name="Gong T."/>
            <person name="Liu H."/>
            <person name="Zhang D."/>
            <person name="Fang L."/>
            <person name="Ye C."/>
            <person name="Zhang J."/>
            <person name="Hu W."/>
            <person name="Xu A."/>
            <person name="Ren Y."/>
            <person name="Zhang G."/>
            <person name="Bruford M.W."/>
            <person name="Li Q."/>
            <person name="Ma L."/>
            <person name="Guo Y."/>
            <person name="An N."/>
            <person name="Hu Y."/>
            <person name="Zheng Y."/>
            <person name="Shi Y."/>
            <person name="Li Z."/>
            <person name="Liu Q."/>
            <person name="Chen Y."/>
            <person name="Zhao J."/>
            <person name="Qu N."/>
            <person name="Zhao S."/>
            <person name="Tian F."/>
            <person name="Wang X."/>
            <person name="Wang H."/>
            <person name="Xu L."/>
            <person name="Liu X."/>
            <person name="Vinar T."/>
            <person name="Wang Y."/>
            <person name="Lam T.W."/>
            <person name="Yiu S.M."/>
            <person name="Liu S."/>
            <person name="Zhang H."/>
            <person name="Li D."/>
            <person name="Huang Y."/>
            <person name="Wang X."/>
            <person name="Yang G."/>
            <person name="Jiang Z."/>
            <person name="Wang J."/>
            <person name="Qin N."/>
            <person name="Li L."/>
            <person name="Li J."/>
            <person name="Bolund L."/>
            <person name="Kristiansen K."/>
            <person name="Wong G.K."/>
            <person name="Olson M."/>
            <person name="Zhang X."/>
            <person name="Li S."/>
            <person name="Yang H."/>
            <person name="Wang J."/>
            <person name="Wang J."/>
        </authorList>
    </citation>
    <scope>NUCLEOTIDE SEQUENCE [LARGE SCALE GENOMIC DNA]</scope>
</reference>
<comment type="similarity">
    <text evidence="3">Belongs to the immunoglobulin superfamily. CEA family.</text>
</comment>
<keyword evidence="5" id="KW-1133">Transmembrane helix</keyword>
<feature type="domain" description="Immunoglobulin V-set" evidence="6">
    <location>
        <begin position="54"/>
        <end position="135"/>
    </location>
</feature>
<dbReference type="InParanoid" id="A0A7N5JU96"/>
<dbReference type="PANTHER" id="PTHR44427:SF21">
    <property type="entry name" value="CEA CELL ADHESION MOLECULE 19"/>
    <property type="match status" value="1"/>
</dbReference>
<keyword evidence="5" id="KW-0472">Membrane</keyword>
<name>A0A7N5JU96_AILME</name>
<evidence type="ECO:0000256" key="2">
    <source>
        <dbReference type="ARBA" id="ARBA00023180"/>
    </source>
</evidence>
<sequence>METPERAQCHFSKASVLALWIPQGSWAALRIQKIPEHPQKDENLLLSVQGIPGAFQDFNWYLGEETNGGAMLFTYFPDLQRPQRDGSDMGQRDIVGFPNGSMLLHRVQPTDSGTYQVAVTINPDWTMRAKTEVRVAEKLKELPITQLPVSAGIMATILIGSLAAGSLFIGFIAHLLLTRGWRGQSHGYRGPRPLSPSLFFSALHGWIQGLDFVRRLLHTPLDSAFLWWLPSRAAVWHDKLAPSSPRLPSTEGRQHPAPNMSNRSPAAASHWLDSNRMSLHRPTTAAKCWNTPIGQTWAICRAPGSENNPAPRD</sequence>
<evidence type="ECO:0000256" key="4">
    <source>
        <dbReference type="SAM" id="MobiDB-lite"/>
    </source>
</evidence>
<evidence type="ECO:0000313" key="7">
    <source>
        <dbReference type="Ensembl" id="ENSAMEP00000030340.1"/>
    </source>
</evidence>
<feature type="transmembrane region" description="Helical" evidence="5">
    <location>
        <begin position="153"/>
        <end position="177"/>
    </location>
</feature>
<evidence type="ECO:0000259" key="6">
    <source>
        <dbReference type="Pfam" id="PF07686"/>
    </source>
</evidence>
<keyword evidence="1" id="KW-0732">Signal</keyword>
<evidence type="ECO:0000256" key="1">
    <source>
        <dbReference type="ARBA" id="ARBA00022729"/>
    </source>
</evidence>
<keyword evidence="5" id="KW-0812">Transmembrane</keyword>
<dbReference type="Pfam" id="PF07686">
    <property type="entry name" value="V-set"/>
    <property type="match status" value="1"/>
</dbReference>
<organism evidence="7 8">
    <name type="scientific">Ailuropoda melanoleuca</name>
    <name type="common">Giant panda</name>
    <dbReference type="NCBI Taxonomy" id="9646"/>
    <lineage>
        <taxon>Eukaryota</taxon>
        <taxon>Metazoa</taxon>
        <taxon>Chordata</taxon>
        <taxon>Craniata</taxon>
        <taxon>Vertebrata</taxon>
        <taxon>Euteleostomi</taxon>
        <taxon>Mammalia</taxon>
        <taxon>Eutheria</taxon>
        <taxon>Laurasiatheria</taxon>
        <taxon>Carnivora</taxon>
        <taxon>Caniformia</taxon>
        <taxon>Ursidae</taxon>
        <taxon>Ailuropoda</taxon>
    </lineage>
</organism>
<dbReference type="SUPFAM" id="SSF48726">
    <property type="entry name" value="Immunoglobulin"/>
    <property type="match status" value="1"/>
</dbReference>
<evidence type="ECO:0000313" key="8">
    <source>
        <dbReference type="Proteomes" id="UP000008912"/>
    </source>
</evidence>
<accession>A0A7N5JU96</accession>
<feature type="region of interest" description="Disordered" evidence="4">
    <location>
        <begin position="244"/>
        <end position="267"/>
    </location>
</feature>
<protein>
    <submittedName>
        <fullName evidence="7">CEA cell adhesion molecule 19</fullName>
    </submittedName>
</protein>
<dbReference type="Ensembl" id="ENSAMET00000046287.1">
    <property type="protein sequence ID" value="ENSAMEP00000030340.1"/>
    <property type="gene ID" value="ENSAMEG00000012864.2"/>
</dbReference>
<proteinExistence type="inferred from homology"/>
<dbReference type="AlphaFoldDB" id="A0A7N5JU96"/>